<dbReference type="EMBL" id="JAZGQO010000021">
    <property type="protein sequence ID" value="KAK6166846.1"/>
    <property type="molecule type" value="Genomic_DNA"/>
</dbReference>
<protein>
    <submittedName>
        <fullName evidence="4">Uncharacterized protein</fullName>
    </submittedName>
</protein>
<organism evidence="4 5">
    <name type="scientific">Patella caerulea</name>
    <name type="common">Rayed Mediterranean limpet</name>
    <dbReference type="NCBI Taxonomy" id="87958"/>
    <lineage>
        <taxon>Eukaryota</taxon>
        <taxon>Metazoa</taxon>
        <taxon>Spiralia</taxon>
        <taxon>Lophotrochozoa</taxon>
        <taxon>Mollusca</taxon>
        <taxon>Gastropoda</taxon>
        <taxon>Patellogastropoda</taxon>
        <taxon>Patelloidea</taxon>
        <taxon>Patellidae</taxon>
        <taxon>Patella</taxon>
    </lineage>
</organism>
<gene>
    <name evidence="3" type="ORF">SNE40_023457</name>
    <name evidence="4" type="ORF">SNE40_023461</name>
</gene>
<comment type="caution">
    <text evidence="4">The sequence shown here is derived from an EMBL/GenBank/DDBJ whole genome shotgun (WGS) entry which is preliminary data.</text>
</comment>
<feature type="coiled-coil region" evidence="1">
    <location>
        <begin position="37"/>
        <end position="64"/>
    </location>
</feature>
<keyword evidence="5" id="KW-1185">Reference proteome</keyword>
<evidence type="ECO:0000256" key="1">
    <source>
        <dbReference type="SAM" id="Coils"/>
    </source>
</evidence>
<name>A0AAN8J463_PATCE</name>
<feature type="compositionally biased region" description="Low complexity" evidence="2">
    <location>
        <begin position="1"/>
        <end position="19"/>
    </location>
</feature>
<accession>A0AAN8J463</accession>
<evidence type="ECO:0000256" key="2">
    <source>
        <dbReference type="SAM" id="MobiDB-lite"/>
    </source>
</evidence>
<dbReference type="Proteomes" id="UP001347796">
    <property type="component" value="Unassembled WGS sequence"/>
</dbReference>
<dbReference type="AlphaFoldDB" id="A0AAN8J463"/>
<reference evidence="4 5" key="1">
    <citation type="submission" date="2024-01" db="EMBL/GenBank/DDBJ databases">
        <title>The genome of the rayed Mediterranean limpet Patella caerulea (Linnaeus, 1758).</title>
        <authorList>
            <person name="Anh-Thu Weber A."/>
            <person name="Halstead-Nussloch G."/>
        </authorList>
    </citation>
    <scope>NUCLEOTIDE SEQUENCE [LARGE SCALE GENOMIC DNA]</scope>
    <source>
        <strain evidence="4">AATW-2023a</strain>
        <tissue evidence="4">Whole specimen</tissue>
    </source>
</reference>
<keyword evidence="1" id="KW-0175">Coiled coil</keyword>
<feature type="region of interest" description="Disordered" evidence="2">
    <location>
        <begin position="1"/>
        <end position="25"/>
    </location>
</feature>
<evidence type="ECO:0000313" key="4">
    <source>
        <dbReference type="EMBL" id="KAK6166850.1"/>
    </source>
</evidence>
<evidence type="ECO:0000313" key="3">
    <source>
        <dbReference type="EMBL" id="KAK6166846.1"/>
    </source>
</evidence>
<evidence type="ECO:0000313" key="5">
    <source>
        <dbReference type="Proteomes" id="UP001347796"/>
    </source>
</evidence>
<dbReference type="EMBL" id="JAZGQO010000021">
    <property type="protein sequence ID" value="KAK6166850.1"/>
    <property type="molecule type" value="Genomic_DNA"/>
</dbReference>
<sequence length="111" mass="12466">MTESVASSDVDEVSSVTSSHISRKSKASFITVDSIFSAKAKEAAKKAELLIKEQKLKLEFEQEQFELRTQLQIVNAREKALTDNLNQEIGRSLDTYTHIRSKSPQLPVDQV</sequence>
<proteinExistence type="predicted"/>